<protein>
    <recommendedName>
        <fullName evidence="8">V-type proton ATPase subunit a</fullName>
    </recommendedName>
</protein>
<organism evidence="9 10">
    <name type="scientific">Reticulomyxa filosa</name>
    <dbReference type="NCBI Taxonomy" id="46433"/>
    <lineage>
        <taxon>Eukaryota</taxon>
        <taxon>Sar</taxon>
        <taxon>Rhizaria</taxon>
        <taxon>Retaria</taxon>
        <taxon>Foraminifera</taxon>
        <taxon>Monothalamids</taxon>
        <taxon>Reticulomyxidae</taxon>
        <taxon>Reticulomyxa</taxon>
    </lineage>
</organism>
<dbReference type="PANTHER" id="PTHR11629:SF63">
    <property type="entry name" value="V-TYPE PROTON ATPASE SUBUNIT A"/>
    <property type="match status" value="1"/>
</dbReference>
<dbReference type="Proteomes" id="UP000023152">
    <property type="component" value="Unassembled WGS sequence"/>
</dbReference>
<evidence type="ECO:0000256" key="4">
    <source>
        <dbReference type="ARBA" id="ARBA00022692"/>
    </source>
</evidence>
<evidence type="ECO:0000256" key="5">
    <source>
        <dbReference type="ARBA" id="ARBA00022989"/>
    </source>
</evidence>
<evidence type="ECO:0000313" key="10">
    <source>
        <dbReference type="Proteomes" id="UP000023152"/>
    </source>
</evidence>
<comment type="function">
    <text evidence="8">Essential component of the vacuolar proton pump (V-ATPase), a multimeric enzyme that catalyzes the translocation of protons across the membranes. Required for assembly and activity of the V-ATPase.</text>
</comment>
<dbReference type="EMBL" id="ASPP01003887">
    <property type="protein sequence ID" value="ETO32834.1"/>
    <property type="molecule type" value="Genomic_DNA"/>
</dbReference>
<sequence>MSYIQIILPTAVAEEFADSVGREGCIQFTDLNEDVQPFQRPYTKDIVRIQEIERRVKDIENQLKEYKVVFDSQMTPSELCTHRRHATVDTIQVAYFAKKKCSFFFFFFLVAYAWCRKGFEKAMDRTTGEKKRGEKKKGL</sequence>
<dbReference type="InterPro" id="IPR002490">
    <property type="entry name" value="V-ATPase_116kDa_su"/>
</dbReference>
<keyword evidence="10" id="KW-1185">Reference proteome</keyword>
<keyword evidence="6 8" id="KW-0406">Ion transport</keyword>
<dbReference type="AlphaFoldDB" id="X6P418"/>
<evidence type="ECO:0000256" key="7">
    <source>
        <dbReference type="ARBA" id="ARBA00023136"/>
    </source>
</evidence>
<keyword evidence="3 8" id="KW-0813">Transport</keyword>
<comment type="subcellular location">
    <subcellularLocation>
        <location evidence="1">Membrane</location>
        <topology evidence="1">Multi-pass membrane protein</topology>
    </subcellularLocation>
</comment>
<dbReference type="GO" id="GO:0016471">
    <property type="term" value="C:vacuolar proton-transporting V-type ATPase complex"/>
    <property type="evidence" value="ECO:0007669"/>
    <property type="project" value="TreeGrafter"/>
</dbReference>
<name>X6P418_RETFI</name>
<dbReference type="GO" id="GO:0046961">
    <property type="term" value="F:proton-transporting ATPase activity, rotational mechanism"/>
    <property type="evidence" value="ECO:0007669"/>
    <property type="project" value="InterPro"/>
</dbReference>
<keyword evidence="5" id="KW-1133">Transmembrane helix</keyword>
<keyword evidence="8" id="KW-0375">Hydrogen ion transport</keyword>
<evidence type="ECO:0000256" key="3">
    <source>
        <dbReference type="ARBA" id="ARBA00022448"/>
    </source>
</evidence>
<keyword evidence="4" id="KW-0812">Transmembrane</keyword>
<dbReference type="GO" id="GO:0033179">
    <property type="term" value="C:proton-transporting V-type ATPase, V0 domain"/>
    <property type="evidence" value="ECO:0007669"/>
    <property type="project" value="InterPro"/>
</dbReference>
<evidence type="ECO:0000256" key="6">
    <source>
        <dbReference type="ARBA" id="ARBA00023065"/>
    </source>
</evidence>
<evidence type="ECO:0000256" key="1">
    <source>
        <dbReference type="ARBA" id="ARBA00004141"/>
    </source>
</evidence>
<comment type="similarity">
    <text evidence="2 8">Belongs to the V-ATPase 116 kDa subunit family.</text>
</comment>
<comment type="caution">
    <text evidence="9">The sequence shown here is derived from an EMBL/GenBank/DDBJ whole genome shotgun (WGS) entry which is preliminary data.</text>
</comment>
<gene>
    <name evidence="9" type="ORF">RFI_04284</name>
</gene>
<keyword evidence="7" id="KW-0472">Membrane</keyword>
<evidence type="ECO:0000256" key="8">
    <source>
        <dbReference type="RuleBase" id="RU361189"/>
    </source>
</evidence>
<dbReference type="GO" id="GO:0051117">
    <property type="term" value="F:ATPase binding"/>
    <property type="evidence" value="ECO:0007669"/>
    <property type="project" value="TreeGrafter"/>
</dbReference>
<evidence type="ECO:0000256" key="2">
    <source>
        <dbReference type="ARBA" id="ARBA00009904"/>
    </source>
</evidence>
<dbReference type="Pfam" id="PF01496">
    <property type="entry name" value="V_ATPase_I"/>
    <property type="match status" value="1"/>
</dbReference>
<proteinExistence type="inferred from homology"/>
<reference evidence="9 10" key="1">
    <citation type="journal article" date="2013" name="Curr. Biol.">
        <title>The Genome of the Foraminiferan Reticulomyxa filosa.</title>
        <authorList>
            <person name="Glockner G."/>
            <person name="Hulsmann N."/>
            <person name="Schleicher M."/>
            <person name="Noegel A.A."/>
            <person name="Eichinger L."/>
            <person name="Gallinger C."/>
            <person name="Pawlowski J."/>
            <person name="Sierra R."/>
            <person name="Euteneuer U."/>
            <person name="Pillet L."/>
            <person name="Moustafa A."/>
            <person name="Platzer M."/>
            <person name="Groth M."/>
            <person name="Szafranski K."/>
            <person name="Schliwa M."/>
        </authorList>
    </citation>
    <scope>NUCLEOTIDE SEQUENCE [LARGE SCALE GENOMIC DNA]</scope>
</reference>
<accession>X6P418</accession>
<evidence type="ECO:0000313" key="9">
    <source>
        <dbReference type="EMBL" id="ETO32834.1"/>
    </source>
</evidence>
<dbReference type="OrthoDB" id="10264220at2759"/>
<dbReference type="PANTHER" id="PTHR11629">
    <property type="entry name" value="VACUOLAR PROTON ATPASES"/>
    <property type="match status" value="1"/>
</dbReference>
<dbReference type="GO" id="GO:0007035">
    <property type="term" value="P:vacuolar acidification"/>
    <property type="evidence" value="ECO:0007669"/>
    <property type="project" value="TreeGrafter"/>
</dbReference>